<protein>
    <recommendedName>
        <fullName evidence="4">Cyanovirin-N domain-containing protein</fullName>
    </recommendedName>
</protein>
<feature type="chain" id="PRO_5012702283" description="Cyanovirin-N domain-containing protein" evidence="1">
    <location>
        <begin position="21"/>
        <end position="99"/>
    </location>
</feature>
<keyword evidence="1" id="KW-0732">Signal</keyword>
<evidence type="ECO:0000313" key="2">
    <source>
        <dbReference type="EMBL" id="OJJ86645.1"/>
    </source>
</evidence>
<evidence type="ECO:0000313" key="3">
    <source>
        <dbReference type="Proteomes" id="UP000184300"/>
    </source>
</evidence>
<sequence>MVRAISAFVLVLAIVTNVTSRRACRIANPGVIEAGLLGTNSSVRLEDRCVCKGVGQEYSGSWTIRTLLLVKCRVILGLLAYISLCFGRKNGVSVFVGLD</sequence>
<evidence type="ECO:0008006" key="4">
    <source>
        <dbReference type="Google" id="ProtNLM"/>
    </source>
</evidence>
<name>A0A1L9VRT4_ASPGL</name>
<organism evidence="2 3">
    <name type="scientific">Aspergillus glaucus CBS 516.65</name>
    <dbReference type="NCBI Taxonomy" id="1160497"/>
    <lineage>
        <taxon>Eukaryota</taxon>
        <taxon>Fungi</taxon>
        <taxon>Dikarya</taxon>
        <taxon>Ascomycota</taxon>
        <taxon>Pezizomycotina</taxon>
        <taxon>Eurotiomycetes</taxon>
        <taxon>Eurotiomycetidae</taxon>
        <taxon>Eurotiales</taxon>
        <taxon>Aspergillaceae</taxon>
        <taxon>Aspergillus</taxon>
        <taxon>Aspergillus subgen. Aspergillus</taxon>
    </lineage>
</organism>
<evidence type="ECO:0000256" key="1">
    <source>
        <dbReference type="SAM" id="SignalP"/>
    </source>
</evidence>
<dbReference type="EMBL" id="KV878892">
    <property type="protein sequence ID" value="OJJ86645.1"/>
    <property type="molecule type" value="Genomic_DNA"/>
</dbReference>
<reference evidence="3" key="1">
    <citation type="journal article" date="2017" name="Genome Biol.">
        <title>Comparative genomics reveals high biological diversity and specific adaptations in the industrially and medically important fungal genus Aspergillus.</title>
        <authorList>
            <person name="de Vries R.P."/>
            <person name="Riley R."/>
            <person name="Wiebenga A."/>
            <person name="Aguilar-Osorio G."/>
            <person name="Amillis S."/>
            <person name="Uchima C.A."/>
            <person name="Anderluh G."/>
            <person name="Asadollahi M."/>
            <person name="Askin M."/>
            <person name="Barry K."/>
            <person name="Battaglia E."/>
            <person name="Bayram O."/>
            <person name="Benocci T."/>
            <person name="Braus-Stromeyer S.A."/>
            <person name="Caldana C."/>
            <person name="Canovas D."/>
            <person name="Cerqueira G.C."/>
            <person name="Chen F."/>
            <person name="Chen W."/>
            <person name="Choi C."/>
            <person name="Clum A."/>
            <person name="Dos Santos R.A."/>
            <person name="Damasio A.R."/>
            <person name="Diallinas G."/>
            <person name="Emri T."/>
            <person name="Fekete E."/>
            <person name="Flipphi M."/>
            <person name="Freyberg S."/>
            <person name="Gallo A."/>
            <person name="Gournas C."/>
            <person name="Habgood R."/>
            <person name="Hainaut M."/>
            <person name="Harispe M.L."/>
            <person name="Henrissat B."/>
            <person name="Hilden K.S."/>
            <person name="Hope R."/>
            <person name="Hossain A."/>
            <person name="Karabika E."/>
            <person name="Karaffa L."/>
            <person name="Karanyi Z."/>
            <person name="Krasevec N."/>
            <person name="Kuo A."/>
            <person name="Kusch H."/>
            <person name="LaButti K."/>
            <person name="Lagendijk E.L."/>
            <person name="Lapidus A."/>
            <person name="Levasseur A."/>
            <person name="Lindquist E."/>
            <person name="Lipzen A."/>
            <person name="Logrieco A.F."/>
            <person name="MacCabe A."/>
            <person name="Maekelae M.R."/>
            <person name="Malavazi I."/>
            <person name="Melin P."/>
            <person name="Meyer V."/>
            <person name="Mielnichuk N."/>
            <person name="Miskei M."/>
            <person name="Molnar A.P."/>
            <person name="Mule G."/>
            <person name="Ngan C.Y."/>
            <person name="Orejas M."/>
            <person name="Orosz E."/>
            <person name="Ouedraogo J.P."/>
            <person name="Overkamp K.M."/>
            <person name="Park H.-S."/>
            <person name="Perrone G."/>
            <person name="Piumi F."/>
            <person name="Punt P.J."/>
            <person name="Ram A.F."/>
            <person name="Ramon A."/>
            <person name="Rauscher S."/>
            <person name="Record E."/>
            <person name="Riano-Pachon D.M."/>
            <person name="Robert V."/>
            <person name="Roehrig J."/>
            <person name="Ruller R."/>
            <person name="Salamov A."/>
            <person name="Salih N.S."/>
            <person name="Samson R.A."/>
            <person name="Sandor E."/>
            <person name="Sanguinetti M."/>
            <person name="Schuetze T."/>
            <person name="Sepcic K."/>
            <person name="Shelest E."/>
            <person name="Sherlock G."/>
            <person name="Sophianopoulou V."/>
            <person name="Squina F.M."/>
            <person name="Sun H."/>
            <person name="Susca A."/>
            <person name="Todd R.B."/>
            <person name="Tsang A."/>
            <person name="Unkles S.E."/>
            <person name="van de Wiele N."/>
            <person name="van Rossen-Uffink D."/>
            <person name="Oliveira J.V."/>
            <person name="Vesth T.C."/>
            <person name="Visser J."/>
            <person name="Yu J.-H."/>
            <person name="Zhou M."/>
            <person name="Andersen M.R."/>
            <person name="Archer D.B."/>
            <person name="Baker S.E."/>
            <person name="Benoit I."/>
            <person name="Brakhage A.A."/>
            <person name="Braus G.H."/>
            <person name="Fischer R."/>
            <person name="Frisvad J.C."/>
            <person name="Goldman G.H."/>
            <person name="Houbraken J."/>
            <person name="Oakley B."/>
            <person name="Pocsi I."/>
            <person name="Scazzocchio C."/>
            <person name="Seiboth B."/>
            <person name="vanKuyk P.A."/>
            <person name="Wortman J."/>
            <person name="Dyer P.S."/>
            <person name="Grigoriev I.V."/>
        </authorList>
    </citation>
    <scope>NUCLEOTIDE SEQUENCE [LARGE SCALE GENOMIC DNA]</scope>
    <source>
        <strain evidence="3">CBS 516.65</strain>
    </source>
</reference>
<keyword evidence="3" id="KW-1185">Reference proteome</keyword>
<dbReference type="Proteomes" id="UP000184300">
    <property type="component" value="Unassembled WGS sequence"/>
</dbReference>
<proteinExistence type="predicted"/>
<dbReference type="VEuPathDB" id="FungiDB:ASPGLDRAFT_1254682"/>
<dbReference type="GeneID" id="34456821"/>
<accession>A0A1L9VRT4</accession>
<dbReference type="AlphaFoldDB" id="A0A1L9VRT4"/>
<gene>
    <name evidence="2" type="ORF">ASPGLDRAFT_1254682</name>
</gene>
<feature type="signal peptide" evidence="1">
    <location>
        <begin position="1"/>
        <end position="20"/>
    </location>
</feature>
<dbReference type="RefSeq" id="XP_022403334.1">
    <property type="nucleotide sequence ID" value="XM_022540560.1"/>
</dbReference>